<dbReference type="PANTHER" id="PTHR11188:SF161">
    <property type="entry name" value="PH-RESPONSE REGULATOR PROTEIN PALF_RIM8"/>
    <property type="match status" value="1"/>
</dbReference>
<dbReference type="GO" id="GO:0070086">
    <property type="term" value="P:ubiquitin-dependent endocytosis"/>
    <property type="evidence" value="ECO:0007669"/>
    <property type="project" value="TreeGrafter"/>
</dbReference>
<sequence length="543" mass="61130">MSHSENTSSWPKLLRRLSTSTRPSSSTSERQRPPPLPMRPSRMLYQPQQLWTDSRPGTVVVSPGLQGLSLYVDEQQRMYESAQQRQQRQQQQQQQQQPPRQQPPQQLQKPQPSPTAVDDRAPTTERVAEFRLDIPNGVCNMTQHPGDTIVGSVVVTVTKPTRAQRISLTFLGQERVYLRDPENTSLIPSLVKADLNLFEKRLSLWGQEIDSNNQQNAAGAQMEVLAPGTLRIPFSIKIPHVNYPATIKRDKVCRVRYLIWAQFERPGTFRDHDMTTPKELLYMEPLAYPTRLREVFRINRLIEPFADSSTSSVAVQVDGGLSQLPAMAGDRVLYQLEIRAVRSAAASGTDFADQRQSVPYTVRYVRMCVVERLYVRGLIKGSEHSQSYRTDLFSVTLDPTGQIPGKHSNSAGVFASTGYLRLPVDLCPFESKQLSRTYELRIECDVADDSSLLDKVTRQTSTYTLYTPLDVCTVSPDGFTAATLNNAYTDETMNISGIAPPAHHLAAAEPTIRIGGWEVERSYVKWDKLNPCWIELAKKKAAA</sequence>
<feature type="region of interest" description="Disordered" evidence="1">
    <location>
        <begin position="78"/>
        <end position="122"/>
    </location>
</feature>
<name>A0A9W8IL03_9FUNG</name>
<reference evidence="3" key="1">
    <citation type="submission" date="2022-07" db="EMBL/GenBank/DDBJ databases">
        <title>Phylogenomic reconstructions and comparative analyses of Kickxellomycotina fungi.</title>
        <authorList>
            <person name="Reynolds N.K."/>
            <person name="Stajich J.E."/>
            <person name="Barry K."/>
            <person name="Grigoriev I.V."/>
            <person name="Crous P."/>
            <person name="Smith M.E."/>
        </authorList>
    </citation>
    <scope>NUCLEOTIDE SEQUENCE</scope>
    <source>
        <strain evidence="3">RSA 476</strain>
    </source>
</reference>
<feature type="domain" description="Arrestin-like N-terminal" evidence="2">
    <location>
        <begin position="143"/>
        <end position="271"/>
    </location>
</feature>
<evidence type="ECO:0000313" key="4">
    <source>
        <dbReference type="Proteomes" id="UP001140074"/>
    </source>
</evidence>
<dbReference type="InterPro" id="IPR014756">
    <property type="entry name" value="Ig_E-set"/>
</dbReference>
<evidence type="ECO:0000313" key="3">
    <source>
        <dbReference type="EMBL" id="KAJ2859323.1"/>
    </source>
</evidence>
<dbReference type="InterPro" id="IPR014752">
    <property type="entry name" value="Arrestin-like_C"/>
</dbReference>
<dbReference type="Gene3D" id="2.60.40.640">
    <property type="match status" value="1"/>
</dbReference>
<gene>
    <name evidence="3" type="ORF">GGH94_006172</name>
</gene>
<dbReference type="GO" id="GO:0031625">
    <property type="term" value="F:ubiquitin protein ligase binding"/>
    <property type="evidence" value="ECO:0007669"/>
    <property type="project" value="TreeGrafter"/>
</dbReference>
<dbReference type="Proteomes" id="UP001140074">
    <property type="component" value="Unassembled WGS sequence"/>
</dbReference>
<proteinExistence type="predicted"/>
<feature type="region of interest" description="Disordered" evidence="1">
    <location>
        <begin position="1"/>
        <end position="58"/>
    </location>
</feature>
<accession>A0A9W8IL03</accession>
<dbReference type="EMBL" id="JANBUY010000404">
    <property type="protein sequence ID" value="KAJ2859323.1"/>
    <property type="molecule type" value="Genomic_DNA"/>
</dbReference>
<dbReference type="InterPro" id="IPR050357">
    <property type="entry name" value="Arrestin_domain-protein"/>
</dbReference>
<feature type="compositionally biased region" description="Low complexity" evidence="1">
    <location>
        <begin position="16"/>
        <end position="28"/>
    </location>
</feature>
<protein>
    <recommendedName>
        <fullName evidence="2">Arrestin-like N-terminal domain-containing protein</fullName>
    </recommendedName>
</protein>
<dbReference type="Pfam" id="PF00339">
    <property type="entry name" value="Arrestin_N"/>
    <property type="match status" value="1"/>
</dbReference>
<dbReference type="PANTHER" id="PTHR11188">
    <property type="entry name" value="ARRESTIN DOMAIN CONTAINING PROTEIN"/>
    <property type="match status" value="1"/>
</dbReference>
<feature type="compositionally biased region" description="Low complexity" evidence="1">
    <location>
        <begin position="83"/>
        <end position="110"/>
    </location>
</feature>
<dbReference type="SUPFAM" id="SSF81296">
    <property type="entry name" value="E set domains"/>
    <property type="match status" value="1"/>
</dbReference>
<evidence type="ECO:0000259" key="2">
    <source>
        <dbReference type="Pfam" id="PF00339"/>
    </source>
</evidence>
<dbReference type="GO" id="GO:0005829">
    <property type="term" value="C:cytosol"/>
    <property type="evidence" value="ECO:0007669"/>
    <property type="project" value="TreeGrafter"/>
</dbReference>
<dbReference type="AlphaFoldDB" id="A0A9W8IL03"/>
<dbReference type="GO" id="GO:0030674">
    <property type="term" value="F:protein-macromolecule adaptor activity"/>
    <property type="evidence" value="ECO:0007669"/>
    <property type="project" value="TreeGrafter"/>
</dbReference>
<organism evidence="3 4">
    <name type="scientific">Coemansia aciculifera</name>
    <dbReference type="NCBI Taxonomy" id="417176"/>
    <lineage>
        <taxon>Eukaryota</taxon>
        <taxon>Fungi</taxon>
        <taxon>Fungi incertae sedis</taxon>
        <taxon>Zoopagomycota</taxon>
        <taxon>Kickxellomycotina</taxon>
        <taxon>Kickxellomycetes</taxon>
        <taxon>Kickxellales</taxon>
        <taxon>Kickxellaceae</taxon>
        <taxon>Coemansia</taxon>
    </lineage>
</organism>
<dbReference type="GO" id="GO:0005886">
    <property type="term" value="C:plasma membrane"/>
    <property type="evidence" value="ECO:0007669"/>
    <property type="project" value="TreeGrafter"/>
</dbReference>
<evidence type="ECO:0000256" key="1">
    <source>
        <dbReference type="SAM" id="MobiDB-lite"/>
    </source>
</evidence>
<dbReference type="InterPro" id="IPR011021">
    <property type="entry name" value="Arrestin-like_N"/>
</dbReference>
<keyword evidence="4" id="KW-1185">Reference proteome</keyword>
<feature type="compositionally biased region" description="Polar residues" evidence="1">
    <location>
        <begin position="1"/>
        <end position="10"/>
    </location>
</feature>
<comment type="caution">
    <text evidence="3">The sequence shown here is derived from an EMBL/GenBank/DDBJ whole genome shotgun (WGS) entry which is preliminary data.</text>
</comment>